<evidence type="ECO:0000259" key="8">
    <source>
        <dbReference type="PROSITE" id="PS50850"/>
    </source>
</evidence>
<feature type="transmembrane region" description="Helical" evidence="7">
    <location>
        <begin position="492"/>
        <end position="513"/>
    </location>
</feature>
<dbReference type="SUPFAM" id="SSF103473">
    <property type="entry name" value="MFS general substrate transporter"/>
    <property type="match status" value="1"/>
</dbReference>
<dbReference type="PANTHER" id="PTHR43791:SF104">
    <property type="entry name" value="MAJOR FACILITATOR SUPERFAMILY (MFS) PROFILE DOMAIN-CONTAINING PROTEIN-RELATED"/>
    <property type="match status" value="1"/>
</dbReference>
<reference evidence="9 10" key="1">
    <citation type="submission" date="2019-04" db="EMBL/GenBank/DDBJ databases">
        <title>Friends and foes A comparative genomics studyof 23 Aspergillus species from section Flavi.</title>
        <authorList>
            <consortium name="DOE Joint Genome Institute"/>
            <person name="Kjaerbolling I."/>
            <person name="Vesth T."/>
            <person name="Frisvad J.C."/>
            <person name="Nybo J.L."/>
            <person name="Theobald S."/>
            <person name="Kildgaard S."/>
            <person name="Isbrandt T."/>
            <person name="Kuo A."/>
            <person name="Sato A."/>
            <person name="Lyhne E.K."/>
            <person name="Kogle M.E."/>
            <person name="Wiebenga A."/>
            <person name="Kun R.S."/>
            <person name="Lubbers R.J."/>
            <person name="Makela M.R."/>
            <person name="Barry K."/>
            <person name="Chovatia M."/>
            <person name="Clum A."/>
            <person name="Daum C."/>
            <person name="Haridas S."/>
            <person name="He G."/>
            <person name="LaButti K."/>
            <person name="Lipzen A."/>
            <person name="Mondo S."/>
            <person name="Riley R."/>
            <person name="Salamov A."/>
            <person name="Simmons B.A."/>
            <person name="Magnuson J.K."/>
            <person name="Henrissat B."/>
            <person name="Mortensen U.H."/>
            <person name="Larsen T.O."/>
            <person name="Devries R.P."/>
            <person name="Grigoriev I.V."/>
            <person name="Machida M."/>
            <person name="Baker S.E."/>
            <person name="Andersen M.R."/>
        </authorList>
    </citation>
    <scope>NUCLEOTIDE SEQUENCE [LARGE SCALE GENOMIC DNA]</scope>
    <source>
        <strain evidence="9 10">IBT 29228</strain>
    </source>
</reference>
<evidence type="ECO:0000313" key="9">
    <source>
        <dbReference type="EMBL" id="KAE8373519.1"/>
    </source>
</evidence>
<feature type="domain" description="Major facilitator superfamily (MFS) profile" evidence="8">
    <location>
        <begin position="91"/>
        <end position="518"/>
    </location>
</feature>
<keyword evidence="5 7" id="KW-0472">Membrane</keyword>
<name>A0A5N7AWW1_9EURO</name>
<feature type="transmembrane region" description="Helical" evidence="7">
    <location>
        <begin position="220"/>
        <end position="239"/>
    </location>
</feature>
<dbReference type="FunFam" id="1.20.1250.20:FF:000106">
    <property type="entry name" value="MFS transporter, putative"/>
    <property type="match status" value="1"/>
</dbReference>
<sequence>MAVGDHKEPTANAVPVNDDSKHVSAGSSSETLPVAVPKRVKDISEGAFDTSEDPRYYKPIDEYEGIHRWDPDFEWGEQEEKKLIRKIDLRVCTFACVTFFALQLDRGNIVQAMSDNMLGDLGMNTNDYNTGQTIFYLVFLFAELPSQLISKKIGPDRWIPIQMFCWSLIAAFQAFLSGKKSYYVCRALLGLFEGGFIPDTILFLSFWYKSKELPIRLSYFWVSYEGTSIVSAFLAYGFLHVRRPDGTGGWRYLFAFEGLITGIIAIIAVFWMPASPTQTKGGFRGKDGWFNEREEKIMVNRVLRDDPSKGGMHNRQAVTPKMLWDALCDYDMWPIYLLGLTWMIPNSPATSYITLQLKSLGFGTFETNLLTIPAYVVFIINLLVWTWISERFYQRLILGVGSMLWCLVLLIALETLPDNASPWARWIINVLLIGAPYVHAIVVAMTSRNAGTVRTRTVASAVYNMMVQTSSIISNNIYRENDKPYYRTGNKVLIALTVWSIFVFIGAKFYYVWRNQKNAERWDAMSSAEREEYLAANGHLGNKRLDFRFIH</sequence>
<evidence type="ECO:0000256" key="2">
    <source>
        <dbReference type="ARBA" id="ARBA00022448"/>
    </source>
</evidence>
<evidence type="ECO:0000256" key="1">
    <source>
        <dbReference type="ARBA" id="ARBA00004141"/>
    </source>
</evidence>
<feature type="transmembrane region" description="Helical" evidence="7">
    <location>
        <begin position="251"/>
        <end position="272"/>
    </location>
</feature>
<dbReference type="GO" id="GO:0022857">
    <property type="term" value="F:transmembrane transporter activity"/>
    <property type="evidence" value="ECO:0007669"/>
    <property type="project" value="InterPro"/>
</dbReference>
<keyword evidence="2" id="KW-0813">Transport</keyword>
<dbReference type="InterPro" id="IPR011701">
    <property type="entry name" value="MFS"/>
</dbReference>
<accession>A0A5N7AWW1</accession>
<dbReference type="InterPro" id="IPR036259">
    <property type="entry name" value="MFS_trans_sf"/>
</dbReference>
<evidence type="ECO:0000256" key="3">
    <source>
        <dbReference type="ARBA" id="ARBA00022692"/>
    </source>
</evidence>
<gene>
    <name evidence="9" type="ORF">BDV26DRAFT_285042</name>
</gene>
<dbReference type="PROSITE" id="PS50850">
    <property type="entry name" value="MFS"/>
    <property type="match status" value="1"/>
</dbReference>
<dbReference type="FunFam" id="1.20.1250.20:FF:000247">
    <property type="entry name" value="MFS general substrate transporter"/>
    <property type="match status" value="1"/>
</dbReference>
<evidence type="ECO:0000256" key="4">
    <source>
        <dbReference type="ARBA" id="ARBA00022989"/>
    </source>
</evidence>
<dbReference type="InterPro" id="IPR020846">
    <property type="entry name" value="MFS_dom"/>
</dbReference>
<protein>
    <submittedName>
        <fullName evidence="9">Major facilitator superfamily domain-containing protein</fullName>
    </submittedName>
</protein>
<evidence type="ECO:0000313" key="10">
    <source>
        <dbReference type="Proteomes" id="UP000326198"/>
    </source>
</evidence>
<feature type="transmembrane region" description="Helical" evidence="7">
    <location>
        <begin position="426"/>
        <end position="446"/>
    </location>
</feature>
<proteinExistence type="predicted"/>
<evidence type="ECO:0000256" key="5">
    <source>
        <dbReference type="ARBA" id="ARBA00023136"/>
    </source>
</evidence>
<evidence type="ECO:0000256" key="7">
    <source>
        <dbReference type="SAM" id="Phobius"/>
    </source>
</evidence>
<dbReference type="PANTHER" id="PTHR43791">
    <property type="entry name" value="PERMEASE-RELATED"/>
    <property type="match status" value="1"/>
</dbReference>
<keyword evidence="3 7" id="KW-0812">Transmembrane</keyword>
<dbReference type="GO" id="GO:0016020">
    <property type="term" value="C:membrane"/>
    <property type="evidence" value="ECO:0007669"/>
    <property type="project" value="UniProtKB-SubCell"/>
</dbReference>
<organism evidence="9 10">
    <name type="scientific">Aspergillus bertholletiae</name>
    <dbReference type="NCBI Taxonomy" id="1226010"/>
    <lineage>
        <taxon>Eukaryota</taxon>
        <taxon>Fungi</taxon>
        <taxon>Dikarya</taxon>
        <taxon>Ascomycota</taxon>
        <taxon>Pezizomycotina</taxon>
        <taxon>Eurotiomycetes</taxon>
        <taxon>Eurotiomycetidae</taxon>
        <taxon>Eurotiales</taxon>
        <taxon>Aspergillaceae</taxon>
        <taxon>Aspergillus</taxon>
        <taxon>Aspergillus subgen. Circumdati</taxon>
    </lineage>
</organism>
<dbReference type="OrthoDB" id="1935484at2759"/>
<feature type="transmembrane region" description="Helical" evidence="7">
    <location>
        <begin position="188"/>
        <end position="208"/>
    </location>
</feature>
<dbReference type="Gene3D" id="1.20.1250.20">
    <property type="entry name" value="MFS general substrate transporter like domains"/>
    <property type="match status" value="2"/>
</dbReference>
<feature type="region of interest" description="Disordered" evidence="6">
    <location>
        <begin position="1"/>
        <end position="37"/>
    </location>
</feature>
<evidence type="ECO:0000256" key="6">
    <source>
        <dbReference type="SAM" id="MobiDB-lite"/>
    </source>
</evidence>
<feature type="transmembrane region" description="Helical" evidence="7">
    <location>
        <begin position="367"/>
        <end position="388"/>
    </location>
</feature>
<comment type="subcellular location">
    <subcellularLocation>
        <location evidence="1">Membrane</location>
        <topology evidence="1">Multi-pass membrane protein</topology>
    </subcellularLocation>
</comment>
<keyword evidence="4 7" id="KW-1133">Transmembrane helix</keyword>
<dbReference type="Proteomes" id="UP000326198">
    <property type="component" value="Unassembled WGS sequence"/>
</dbReference>
<dbReference type="AlphaFoldDB" id="A0A5N7AWW1"/>
<dbReference type="EMBL" id="ML736312">
    <property type="protein sequence ID" value="KAE8373519.1"/>
    <property type="molecule type" value="Genomic_DNA"/>
</dbReference>
<feature type="transmembrane region" description="Helical" evidence="7">
    <location>
        <begin position="394"/>
        <end position="414"/>
    </location>
</feature>
<dbReference type="Pfam" id="PF07690">
    <property type="entry name" value="MFS_1"/>
    <property type="match status" value="1"/>
</dbReference>
<keyword evidence="10" id="KW-1185">Reference proteome</keyword>
<feature type="transmembrane region" description="Helical" evidence="7">
    <location>
        <begin position="158"/>
        <end position="176"/>
    </location>
</feature>